<sequence length="528" mass="58953">MKKKILFLFLNIIVIAILIGCSQPESKNYQKIVEIEPTKEIENLPEEYLPLKYDWRLVKGDESSAMHYPSYVPGKPEVKFKVEVSANLHGVLATPLVYDNTVILADGLKIYALSRENGETLWIREIYNEYGRFVETYGRGEYIYIASSSTPGGEGKPVLIALNDNGEVQWEAEFGDKGSKATSNLLVADGKVCTGTVDGNLYCFSEKGEMLWNVHAGGIVRGLAYGEGKLFVTSENQKVIHAYDIKTGENLWKYEHESIVGTPLYKGKVLFADSSGRVVCIDENGTILWKRDYGVGIDVNSNSFLAAGREIYASRNLGERPLNLIKIGFDGERAGEFFVDGKERPGTPLVTEDIVLLPVTNSNYSKVYLLWRGFEKLGEIKQEGEEVFMPKISVASGEIYMLLSINGSRAVLYKLSDDEEPVIGNILVALKEEDAEKIIGINTTVKDERSGIHKVLLVYSVNNSDWSYREMELERRYVMEPVGGYGLSEEPYEAKITLKSSSAAQFYIAAIDKLGNVGFSEIYAFKVR</sequence>
<dbReference type="SUPFAM" id="SSF50998">
    <property type="entry name" value="Quinoprotein alcohol dehydrogenase-like"/>
    <property type="match status" value="1"/>
</dbReference>
<evidence type="ECO:0000313" key="2">
    <source>
        <dbReference type="EMBL" id="HFW31642.1"/>
    </source>
</evidence>
<dbReference type="Pfam" id="PF13360">
    <property type="entry name" value="PQQ_2"/>
    <property type="match status" value="1"/>
</dbReference>
<name>A0A7C3R8B5_ARCFL</name>
<dbReference type="InterPro" id="IPR015943">
    <property type="entry name" value="WD40/YVTN_repeat-like_dom_sf"/>
</dbReference>
<accession>A0A7C3R8B5</accession>
<dbReference type="EMBL" id="DTLB01000007">
    <property type="protein sequence ID" value="HFW31642.1"/>
    <property type="molecule type" value="Genomic_DNA"/>
</dbReference>
<dbReference type="SMART" id="SM00564">
    <property type="entry name" value="PQQ"/>
    <property type="match status" value="5"/>
</dbReference>
<comment type="caution">
    <text evidence="2">The sequence shown here is derived from an EMBL/GenBank/DDBJ whole genome shotgun (WGS) entry which is preliminary data.</text>
</comment>
<gene>
    <name evidence="2" type="ORF">ENW66_01620</name>
</gene>
<dbReference type="Gene3D" id="2.130.10.10">
    <property type="entry name" value="YVTN repeat-like/Quinoprotein amine dehydrogenase"/>
    <property type="match status" value="1"/>
</dbReference>
<protein>
    <recommendedName>
        <fullName evidence="1">Pyrrolo-quinoline quinone repeat domain-containing protein</fullName>
    </recommendedName>
</protein>
<dbReference type="PROSITE" id="PS51257">
    <property type="entry name" value="PROKAR_LIPOPROTEIN"/>
    <property type="match status" value="1"/>
</dbReference>
<dbReference type="PANTHER" id="PTHR34512:SF30">
    <property type="entry name" value="OUTER MEMBRANE PROTEIN ASSEMBLY FACTOR BAMB"/>
    <property type="match status" value="1"/>
</dbReference>
<dbReference type="InterPro" id="IPR018391">
    <property type="entry name" value="PQQ_b-propeller_rpt"/>
</dbReference>
<dbReference type="AlphaFoldDB" id="A0A7C3R8B5"/>
<feature type="domain" description="Pyrrolo-quinoline quinone repeat" evidence="1">
    <location>
        <begin position="198"/>
        <end position="292"/>
    </location>
</feature>
<evidence type="ECO:0000259" key="1">
    <source>
        <dbReference type="Pfam" id="PF13360"/>
    </source>
</evidence>
<dbReference type="PANTHER" id="PTHR34512">
    <property type="entry name" value="CELL SURFACE PROTEIN"/>
    <property type="match status" value="1"/>
</dbReference>
<dbReference type="InterPro" id="IPR011047">
    <property type="entry name" value="Quinoprotein_ADH-like_sf"/>
</dbReference>
<organism evidence="2">
    <name type="scientific">Archaeoglobus fulgidus</name>
    <dbReference type="NCBI Taxonomy" id="2234"/>
    <lineage>
        <taxon>Archaea</taxon>
        <taxon>Methanobacteriati</taxon>
        <taxon>Methanobacteriota</taxon>
        <taxon>Archaeoglobi</taxon>
        <taxon>Archaeoglobales</taxon>
        <taxon>Archaeoglobaceae</taxon>
        <taxon>Archaeoglobus</taxon>
    </lineage>
</organism>
<reference evidence="2" key="1">
    <citation type="journal article" date="2020" name="mSystems">
        <title>Genome- and Community-Level Interaction Insights into Carbon Utilization and Element Cycling Functions of Hydrothermarchaeota in Hydrothermal Sediment.</title>
        <authorList>
            <person name="Zhou Z."/>
            <person name="Liu Y."/>
            <person name="Xu W."/>
            <person name="Pan J."/>
            <person name="Luo Z.H."/>
            <person name="Li M."/>
        </authorList>
    </citation>
    <scope>NUCLEOTIDE SEQUENCE [LARGE SCALE GENOMIC DNA]</scope>
    <source>
        <strain evidence="2">SpSt-87</strain>
    </source>
</reference>
<proteinExistence type="predicted"/>
<dbReference type="InterPro" id="IPR002372">
    <property type="entry name" value="PQQ_rpt_dom"/>
</dbReference>